<dbReference type="EMBL" id="JACXLC010000001">
    <property type="protein sequence ID" value="MBD2842735.1"/>
    <property type="molecule type" value="Genomic_DNA"/>
</dbReference>
<comment type="caution">
    <text evidence="2">The sequence shown here is derived from an EMBL/GenBank/DDBJ whole genome shotgun (WGS) entry which is preliminary data.</text>
</comment>
<evidence type="ECO:0000313" key="2">
    <source>
        <dbReference type="EMBL" id="MBD2842735.1"/>
    </source>
</evidence>
<proteinExistence type="predicted"/>
<evidence type="ECO:0000256" key="1">
    <source>
        <dbReference type="SAM" id="Phobius"/>
    </source>
</evidence>
<evidence type="ECO:0000313" key="3">
    <source>
        <dbReference type="Proteomes" id="UP000635384"/>
    </source>
</evidence>
<keyword evidence="1" id="KW-0472">Membrane</keyword>
<name>A0ABR8KTQ1_9SPHN</name>
<dbReference type="Proteomes" id="UP000635384">
    <property type="component" value="Unassembled WGS sequence"/>
</dbReference>
<gene>
    <name evidence="2" type="ORF">IB285_10745</name>
</gene>
<keyword evidence="3" id="KW-1185">Reference proteome</keyword>
<keyword evidence="1" id="KW-0812">Transmembrane</keyword>
<accession>A0ABR8KTQ1</accession>
<feature type="transmembrane region" description="Helical" evidence="1">
    <location>
        <begin position="51"/>
        <end position="68"/>
    </location>
</feature>
<reference evidence="2 3" key="1">
    <citation type="submission" date="2020-09" db="EMBL/GenBank/DDBJ databases">
        <authorList>
            <person name="Yoon J.-W."/>
        </authorList>
    </citation>
    <scope>NUCLEOTIDE SEQUENCE [LARGE SCALE GENOMIC DNA]</scope>
    <source>
        <strain evidence="2 3">KMU-140</strain>
    </source>
</reference>
<sequence length="100" mass="10569">MLYGRAARSNGCTAKSKSVAITKVEQNCLPVALLDLELAVDNGLSDFDRRVLIQAIVVGAFLAGYVFADLRTTAADLPFGLLVYGVFEIRSTAKSTASAA</sequence>
<keyword evidence="1" id="KW-1133">Transmembrane helix</keyword>
<organism evidence="2 3">
    <name type="scientific">Erythrobacter rubeus</name>
    <dbReference type="NCBI Taxonomy" id="2760803"/>
    <lineage>
        <taxon>Bacteria</taxon>
        <taxon>Pseudomonadati</taxon>
        <taxon>Pseudomonadota</taxon>
        <taxon>Alphaproteobacteria</taxon>
        <taxon>Sphingomonadales</taxon>
        <taxon>Erythrobacteraceae</taxon>
        <taxon>Erythrobacter/Porphyrobacter group</taxon>
        <taxon>Erythrobacter</taxon>
    </lineage>
</organism>
<dbReference type="RefSeq" id="WP_190788176.1">
    <property type="nucleotide sequence ID" value="NZ_JACXLC010000001.1"/>
</dbReference>
<protein>
    <submittedName>
        <fullName evidence="2">Uncharacterized protein</fullName>
    </submittedName>
</protein>